<organism evidence="1 2">
    <name type="scientific">Zea mays</name>
    <name type="common">Maize</name>
    <dbReference type="NCBI Taxonomy" id="4577"/>
    <lineage>
        <taxon>Eukaryota</taxon>
        <taxon>Viridiplantae</taxon>
        <taxon>Streptophyta</taxon>
        <taxon>Embryophyta</taxon>
        <taxon>Tracheophyta</taxon>
        <taxon>Spermatophyta</taxon>
        <taxon>Magnoliopsida</taxon>
        <taxon>Liliopsida</taxon>
        <taxon>Poales</taxon>
        <taxon>Poaceae</taxon>
        <taxon>PACMAD clade</taxon>
        <taxon>Panicoideae</taxon>
        <taxon>Andropogonodae</taxon>
        <taxon>Andropogoneae</taxon>
        <taxon>Tripsacinae</taxon>
        <taxon>Zea</taxon>
    </lineage>
</organism>
<reference evidence="1" key="3">
    <citation type="submission" date="2021-05" db="UniProtKB">
        <authorList>
            <consortium name="EnsemblPlants"/>
        </authorList>
    </citation>
    <scope>IDENTIFICATION</scope>
    <source>
        <strain evidence="1">cv. B73</strain>
    </source>
</reference>
<dbReference type="EnsemblPlants" id="Zm00001eb004690_T001">
    <property type="protein sequence ID" value="Zm00001eb004690_P001"/>
    <property type="gene ID" value="Zm00001eb004690"/>
</dbReference>
<proteinExistence type="predicted"/>
<reference evidence="1" key="2">
    <citation type="submission" date="2019-07" db="EMBL/GenBank/DDBJ databases">
        <authorList>
            <person name="Seetharam A."/>
            <person name="Woodhouse M."/>
            <person name="Cannon E."/>
        </authorList>
    </citation>
    <scope>NUCLEOTIDE SEQUENCE [LARGE SCALE GENOMIC DNA]</scope>
    <source>
        <strain evidence="1">cv. B73</strain>
    </source>
</reference>
<reference evidence="2" key="1">
    <citation type="submission" date="2015-12" db="EMBL/GenBank/DDBJ databases">
        <title>Update maize B73 reference genome by single molecule sequencing technologies.</title>
        <authorList>
            <consortium name="Maize Genome Sequencing Project"/>
            <person name="Ware D."/>
        </authorList>
    </citation>
    <scope>NUCLEOTIDE SEQUENCE [LARGE SCALE GENOMIC DNA]</scope>
    <source>
        <strain evidence="2">cv. B73</strain>
    </source>
</reference>
<evidence type="ECO:0000313" key="1">
    <source>
        <dbReference type="EnsemblPlants" id="Zm00001eb004690_P001"/>
    </source>
</evidence>
<protein>
    <submittedName>
        <fullName evidence="1">Uncharacterized protein</fullName>
    </submittedName>
</protein>
<dbReference type="Proteomes" id="UP000007305">
    <property type="component" value="Chromosome 1"/>
</dbReference>
<dbReference type="InParanoid" id="A0A804LE24"/>
<evidence type="ECO:0000313" key="2">
    <source>
        <dbReference type="Proteomes" id="UP000007305"/>
    </source>
</evidence>
<keyword evidence="2" id="KW-1185">Reference proteome</keyword>
<name>A0A804LE24_MAIZE</name>
<dbReference type="Gramene" id="Zm00001eb004690_T001">
    <property type="protein sequence ID" value="Zm00001eb004690_P001"/>
    <property type="gene ID" value="Zm00001eb004690"/>
</dbReference>
<dbReference type="AlphaFoldDB" id="A0A804LE24"/>
<sequence>MNSMQENMSARTLTLSSSAQRTIVRFVKLPLVDKIPPQTAWIFLEKYGDWTLCVMGRASTLEFICLINSRYSATTPRAKVLKEVRNVAVVISMEKGAMARGSGHHQHGGHRHDG</sequence>
<accession>A0A804LE24</accession>